<gene>
    <name evidence="2" type="ORF">P691DRAFT_767867</name>
</gene>
<accession>A0A9P6BUM7</accession>
<feature type="compositionally biased region" description="Low complexity" evidence="1">
    <location>
        <begin position="52"/>
        <end position="63"/>
    </location>
</feature>
<dbReference type="OrthoDB" id="5596707at2759"/>
<proteinExistence type="predicted"/>
<feature type="region of interest" description="Disordered" evidence="1">
    <location>
        <begin position="1"/>
        <end position="63"/>
    </location>
</feature>
<evidence type="ECO:0000313" key="3">
    <source>
        <dbReference type="Proteomes" id="UP000807342"/>
    </source>
</evidence>
<protein>
    <submittedName>
        <fullName evidence="2">Uncharacterized protein</fullName>
    </submittedName>
</protein>
<comment type="caution">
    <text evidence="2">The sequence shown here is derived from an EMBL/GenBank/DDBJ whole genome shotgun (WGS) entry which is preliminary data.</text>
</comment>
<reference evidence="2" key="1">
    <citation type="submission" date="2020-11" db="EMBL/GenBank/DDBJ databases">
        <authorList>
            <consortium name="DOE Joint Genome Institute"/>
            <person name="Ahrendt S."/>
            <person name="Riley R."/>
            <person name="Andreopoulos W."/>
            <person name="Labutti K."/>
            <person name="Pangilinan J."/>
            <person name="Ruiz-Duenas F.J."/>
            <person name="Barrasa J.M."/>
            <person name="Sanchez-Garcia M."/>
            <person name="Camarero S."/>
            <person name="Miyauchi S."/>
            <person name="Serrano A."/>
            <person name="Linde D."/>
            <person name="Babiker R."/>
            <person name="Drula E."/>
            <person name="Ayuso-Fernandez I."/>
            <person name="Pacheco R."/>
            <person name="Padilla G."/>
            <person name="Ferreira P."/>
            <person name="Barriuso J."/>
            <person name="Kellner H."/>
            <person name="Castanera R."/>
            <person name="Alfaro M."/>
            <person name="Ramirez L."/>
            <person name="Pisabarro A.G."/>
            <person name="Kuo A."/>
            <person name="Tritt A."/>
            <person name="Lipzen A."/>
            <person name="He G."/>
            <person name="Yan M."/>
            <person name="Ng V."/>
            <person name="Cullen D."/>
            <person name="Martin F."/>
            <person name="Rosso M.-N."/>
            <person name="Henrissat B."/>
            <person name="Hibbett D."/>
            <person name="Martinez A.T."/>
            <person name="Grigoriev I.V."/>
        </authorList>
    </citation>
    <scope>NUCLEOTIDE SEQUENCE</scope>
    <source>
        <strain evidence="2">MF-IS2</strain>
    </source>
</reference>
<evidence type="ECO:0000256" key="1">
    <source>
        <dbReference type="SAM" id="MobiDB-lite"/>
    </source>
</evidence>
<name>A0A9P6BUM7_9AGAR</name>
<keyword evidence="3" id="KW-1185">Reference proteome</keyword>
<feature type="non-terminal residue" evidence="2">
    <location>
        <position position="1"/>
    </location>
</feature>
<dbReference type="EMBL" id="MU152594">
    <property type="protein sequence ID" value="KAF9440361.1"/>
    <property type="molecule type" value="Genomic_DNA"/>
</dbReference>
<dbReference type="Proteomes" id="UP000807342">
    <property type="component" value="Unassembled WGS sequence"/>
</dbReference>
<sequence length="304" mass="34025">ELWKQIRDTSKTKNAPIRAPNPPSVPQTIPILPPTRISPQPVIPPKNPPSQAPAADAVAQQPQYQLPSPVEIPKVVQSVVQQSLKEMVTYTQHEFYAIVPDIRKHIKEQINTHQIPTPPTTASSSLYNIPPHDDNATSTTQELNDEVPLSVLQQSHPITPATLPITVSHHPESISITHQSCFPILPLAFTSSPVSSLHGPQEIYEIRPNTPTPISTILPDNPRIMCRISRNPLPLMLQLLPRPPDSSLGKRHTRKQKGGRKINVKWIYLMKLAHHLARPPELRFAWTNEEKMPLANQHHTPTPN</sequence>
<organism evidence="2 3">
    <name type="scientific">Macrolepiota fuliginosa MF-IS2</name>
    <dbReference type="NCBI Taxonomy" id="1400762"/>
    <lineage>
        <taxon>Eukaryota</taxon>
        <taxon>Fungi</taxon>
        <taxon>Dikarya</taxon>
        <taxon>Basidiomycota</taxon>
        <taxon>Agaricomycotina</taxon>
        <taxon>Agaricomycetes</taxon>
        <taxon>Agaricomycetidae</taxon>
        <taxon>Agaricales</taxon>
        <taxon>Agaricineae</taxon>
        <taxon>Agaricaceae</taxon>
        <taxon>Macrolepiota</taxon>
    </lineage>
</organism>
<evidence type="ECO:0000313" key="2">
    <source>
        <dbReference type="EMBL" id="KAF9440361.1"/>
    </source>
</evidence>
<dbReference type="AlphaFoldDB" id="A0A9P6BUM7"/>
<feature type="compositionally biased region" description="Basic and acidic residues" evidence="1">
    <location>
        <begin position="1"/>
        <end position="11"/>
    </location>
</feature>
<feature type="compositionally biased region" description="Pro residues" evidence="1">
    <location>
        <begin position="41"/>
        <end position="51"/>
    </location>
</feature>